<dbReference type="RefSeq" id="WP_185274669.1">
    <property type="nucleotide sequence ID" value="NZ_CP055156.1"/>
</dbReference>
<feature type="domain" description="Heavy metal binding" evidence="2">
    <location>
        <begin position="55"/>
        <end position="82"/>
    </location>
</feature>
<evidence type="ECO:0000313" key="4">
    <source>
        <dbReference type="Proteomes" id="UP000515237"/>
    </source>
</evidence>
<proteinExistence type="predicted"/>
<protein>
    <recommendedName>
        <fullName evidence="2">Heavy metal binding domain-containing protein</fullName>
    </recommendedName>
</protein>
<dbReference type="InterPro" id="IPR045800">
    <property type="entry name" value="HMBD"/>
</dbReference>
<evidence type="ECO:0000313" key="3">
    <source>
        <dbReference type="EMBL" id="QNF31416.1"/>
    </source>
</evidence>
<organism evidence="3 4">
    <name type="scientific">Adhaeribacter swui</name>
    <dbReference type="NCBI Taxonomy" id="2086471"/>
    <lineage>
        <taxon>Bacteria</taxon>
        <taxon>Pseudomonadati</taxon>
        <taxon>Bacteroidota</taxon>
        <taxon>Cytophagia</taxon>
        <taxon>Cytophagales</taxon>
        <taxon>Hymenobacteraceae</taxon>
        <taxon>Adhaeribacter</taxon>
    </lineage>
</organism>
<sequence length="95" mass="9742">MNFKKIALGLALVSSGYLSACNKPATEENTTATEAAETSTPSTAADSASTAQFAYICPMKCEGSASHEPGKCPVCSMDLVKNPDFKGTASDSTAL</sequence>
<gene>
    <name evidence="3" type="ORF">HUW51_08525</name>
</gene>
<feature type="chain" id="PRO_5028876280" description="Heavy metal binding domain-containing protein" evidence="1">
    <location>
        <begin position="21"/>
        <end position="95"/>
    </location>
</feature>
<accession>A0A7G7G2N2</accession>
<evidence type="ECO:0000256" key="1">
    <source>
        <dbReference type="SAM" id="SignalP"/>
    </source>
</evidence>
<dbReference type="Pfam" id="PF19335">
    <property type="entry name" value="HMBD"/>
    <property type="match status" value="1"/>
</dbReference>
<dbReference type="Proteomes" id="UP000515237">
    <property type="component" value="Chromosome"/>
</dbReference>
<evidence type="ECO:0000259" key="2">
    <source>
        <dbReference type="Pfam" id="PF19335"/>
    </source>
</evidence>
<name>A0A7G7G2N2_9BACT</name>
<dbReference type="AlphaFoldDB" id="A0A7G7G2N2"/>
<keyword evidence="4" id="KW-1185">Reference proteome</keyword>
<keyword evidence="1" id="KW-0732">Signal</keyword>
<dbReference type="EMBL" id="CP055156">
    <property type="protein sequence ID" value="QNF31416.1"/>
    <property type="molecule type" value="Genomic_DNA"/>
</dbReference>
<dbReference type="KEGG" id="aswu:HUW51_08525"/>
<reference evidence="3 4" key="1">
    <citation type="journal article" date="2018" name="Int. J. Syst. Evol. Microbiol.">
        <title>Adhaeribacter swui sp. nov., isolated from wet mud.</title>
        <authorList>
            <person name="Kim D.U."/>
            <person name="Kim K.W."/>
            <person name="Kang M.S."/>
            <person name="Kim J.Y."/>
            <person name="Jang J.H."/>
            <person name="Kim M.K."/>
        </authorList>
    </citation>
    <scope>NUCLEOTIDE SEQUENCE [LARGE SCALE GENOMIC DNA]</scope>
    <source>
        <strain evidence="3 4">KCTC 52873</strain>
    </source>
</reference>
<feature type="signal peptide" evidence="1">
    <location>
        <begin position="1"/>
        <end position="20"/>
    </location>
</feature>
<dbReference type="GO" id="GO:0046872">
    <property type="term" value="F:metal ion binding"/>
    <property type="evidence" value="ECO:0007669"/>
    <property type="project" value="InterPro"/>
</dbReference>